<comment type="subunit">
    <text evidence="3 16">Homodimer.</text>
</comment>
<feature type="binding site" evidence="16 17">
    <location>
        <position position="197"/>
    </location>
    <ligand>
        <name>[2Fe-2S] cluster</name>
        <dbReference type="ChEBI" id="CHEBI:190135"/>
    </ligand>
</feature>
<dbReference type="EC" id="2.8.1.6" evidence="4 16"/>
<evidence type="ECO:0000256" key="4">
    <source>
        <dbReference type="ARBA" id="ARBA00012236"/>
    </source>
</evidence>
<keyword evidence="7 16" id="KW-0949">S-adenosyl-L-methionine</keyword>
<comment type="pathway">
    <text evidence="1 16">Cofactor biosynthesis; biotin biosynthesis; biotin from 7,8-diaminononanoate: step 2/2.</text>
</comment>
<dbReference type="InterPro" id="IPR024177">
    <property type="entry name" value="Biotin_synthase"/>
</dbReference>
<feature type="binding site" evidence="16 17">
    <location>
        <position position="68"/>
    </location>
    <ligand>
        <name>[4Fe-4S] cluster</name>
        <dbReference type="ChEBI" id="CHEBI:49883"/>
        <note>4Fe-4S-S-AdoMet</note>
    </ligand>
</feature>
<evidence type="ECO:0000256" key="13">
    <source>
        <dbReference type="ARBA" id="ARBA00051157"/>
    </source>
</evidence>
<dbReference type="InterPro" id="IPR007197">
    <property type="entry name" value="rSAM"/>
</dbReference>
<dbReference type="NCBIfam" id="TIGR00433">
    <property type="entry name" value="bioB"/>
    <property type="match status" value="1"/>
</dbReference>
<accession>A0A7G9G0W7</accession>
<dbReference type="GO" id="GO:0051539">
    <property type="term" value="F:4 iron, 4 sulfur cluster binding"/>
    <property type="evidence" value="ECO:0007669"/>
    <property type="project" value="UniProtKB-KW"/>
</dbReference>
<protein>
    <recommendedName>
        <fullName evidence="15 16">Biotin synthase</fullName>
        <ecNumber evidence="4 16">2.8.1.6</ecNumber>
    </recommendedName>
</protein>
<dbReference type="FunFam" id="3.20.20.70:FF:000026">
    <property type="entry name" value="Biotin synthase"/>
    <property type="match status" value="1"/>
</dbReference>
<keyword evidence="5 16" id="KW-0004">4Fe-4S</keyword>
<evidence type="ECO:0000256" key="6">
    <source>
        <dbReference type="ARBA" id="ARBA00022679"/>
    </source>
</evidence>
<gene>
    <name evidence="16 19" type="primary">bioB</name>
    <name evidence="19" type="ORF">H9Q78_08080</name>
</gene>
<dbReference type="InterPro" id="IPR010722">
    <property type="entry name" value="BATS_dom"/>
</dbReference>
<dbReference type="GO" id="GO:0004076">
    <property type="term" value="F:biotin synthase activity"/>
    <property type="evidence" value="ECO:0007669"/>
    <property type="project" value="UniProtKB-UniRule"/>
</dbReference>
<keyword evidence="11 16" id="KW-0408">Iron</keyword>
<comment type="function">
    <text evidence="14 16">Catalyzes the conversion of dethiobiotin (DTB) to biotin by the insertion of a sulfur atom into dethiobiotin via a radical-based mechanism.</text>
</comment>
<evidence type="ECO:0000256" key="9">
    <source>
        <dbReference type="ARBA" id="ARBA00022723"/>
    </source>
</evidence>
<feature type="binding site" evidence="16 17">
    <location>
        <position position="105"/>
    </location>
    <ligand>
        <name>[2Fe-2S] cluster</name>
        <dbReference type="ChEBI" id="CHEBI:190135"/>
    </ligand>
</feature>
<dbReference type="AlphaFoldDB" id="A0A7G9G0W7"/>
<dbReference type="SFLD" id="SFLDG01278">
    <property type="entry name" value="biotin_synthase_like"/>
    <property type="match status" value="1"/>
</dbReference>
<dbReference type="CDD" id="cd01335">
    <property type="entry name" value="Radical_SAM"/>
    <property type="match status" value="1"/>
</dbReference>
<dbReference type="PIRSF" id="PIRSF001619">
    <property type="entry name" value="Biotin_synth"/>
    <property type="match status" value="1"/>
</dbReference>
<dbReference type="Gene3D" id="3.20.20.70">
    <property type="entry name" value="Aldolase class I"/>
    <property type="match status" value="1"/>
</dbReference>
<dbReference type="SUPFAM" id="SSF102114">
    <property type="entry name" value="Radical SAM enzymes"/>
    <property type="match status" value="1"/>
</dbReference>
<dbReference type="KEGG" id="qdo:H9Q78_08080"/>
<evidence type="ECO:0000259" key="18">
    <source>
        <dbReference type="PROSITE" id="PS51918"/>
    </source>
</evidence>
<reference evidence="19 20" key="1">
    <citation type="submission" date="2020-08" db="EMBL/GenBank/DDBJ databases">
        <authorList>
            <person name="Liu C."/>
            <person name="Sun Q."/>
        </authorList>
    </citation>
    <scope>NUCLEOTIDE SEQUENCE [LARGE SCALE GENOMIC DNA]</scope>
    <source>
        <strain evidence="19 20">NSJ-38</strain>
    </source>
</reference>
<keyword evidence="8 16" id="KW-0001">2Fe-2S</keyword>
<name>A0A7G9G0W7_9FIRM</name>
<dbReference type="SMART" id="SM00729">
    <property type="entry name" value="Elp3"/>
    <property type="match status" value="1"/>
</dbReference>
<dbReference type="SMART" id="SM00876">
    <property type="entry name" value="BATS"/>
    <property type="match status" value="1"/>
</dbReference>
<evidence type="ECO:0000256" key="10">
    <source>
        <dbReference type="ARBA" id="ARBA00022756"/>
    </source>
</evidence>
<dbReference type="PANTHER" id="PTHR22976">
    <property type="entry name" value="BIOTIN SYNTHASE"/>
    <property type="match status" value="1"/>
</dbReference>
<comment type="cofactor">
    <cofactor evidence="16 17">
        <name>[4Fe-4S] cluster</name>
        <dbReference type="ChEBI" id="CHEBI:49883"/>
    </cofactor>
    <text evidence="16 17">Binds 1 [4Fe-4S] cluster. The cluster is coordinated with 3 cysteines and an exchangeable S-adenosyl-L-methionine.</text>
</comment>
<dbReference type="UniPathway" id="UPA00078">
    <property type="reaction ID" value="UER00162"/>
</dbReference>
<keyword evidence="6 16" id="KW-0808">Transferase</keyword>
<dbReference type="InterPro" id="IPR013785">
    <property type="entry name" value="Aldolase_TIM"/>
</dbReference>
<evidence type="ECO:0000256" key="12">
    <source>
        <dbReference type="ARBA" id="ARBA00023014"/>
    </source>
</evidence>
<comment type="cofactor">
    <cofactor evidence="16">
        <name>[2Fe-2S] cluster</name>
        <dbReference type="ChEBI" id="CHEBI:190135"/>
    </cofactor>
    <text evidence="16">Binds 1 [2Fe-2S] cluster. The cluster is coordinated with 3 cysteines and 1 arginine.</text>
</comment>
<evidence type="ECO:0000256" key="3">
    <source>
        <dbReference type="ARBA" id="ARBA00011738"/>
    </source>
</evidence>
<dbReference type="GO" id="GO:0009102">
    <property type="term" value="P:biotin biosynthetic process"/>
    <property type="evidence" value="ECO:0007669"/>
    <property type="project" value="UniProtKB-UniRule"/>
</dbReference>
<feature type="binding site" evidence="16 17">
    <location>
        <position position="61"/>
    </location>
    <ligand>
        <name>[4Fe-4S] cluster</name>
        <dbReference type="ChEBI" id="CHEBI:49883"/>
        <note>4Fe-4S-S-AdoMet</note>
    </ligand>
</feature>
<comment type="catalytic activity">
    <reaction evidence="13 16">
        <text>(4R,5S)-dethiobiotin + (sulfur carrier)-SH + 2 reduced [2Fe-2S]-[ferredoxin] + 2 S-adenosyl-L-methionine = (sulfur carrier)-H + biotin + 2 5'-deoxyadenosine + 2 L-methionine + 2 oxidized [2Fe-2S]-[ferredoxin]</text>
        <dbReference type="Rhea" id="RHEA:22060"/>
        <dbReference type="Rhea" id="RHEA-COMP:10000"/>
        <dbReference type="Rhea" id="RHEA-COMP:10001"/>
        <dbReference type="Rhea" id="RHEA-COMP:14737"/>
        <dbReference type="Rhea" id="RHEA-COMP:14739"/>
        <dbReference type="ChEBI" id="CHEBI:17319"/>
        <dbReference type="ChEBI" id="CHEBI:29917"/>
        <dbReference type="ChEBI" id="CHEBI:33737"/>
        <dbReference type="ChEBI" id="CHEBI:33738"/>
        <dbReference type="ChEBI" id="CHEBI:57586"/>
        <dbReference type="ChEBI" id="CHEBI:57844"/>
        <dbReference type="ChEBI" id="CHEBI:59789"/>
        <dbReference type="ChEBI" id="CHEBI:64428"/>
        <dbReference type="ChEBI" id="CHEBI:149473"/>
        <dbReference type="EC" id="2.8.1.6"/>
    </reaction>
</comment>
<evidence type="ECO:0000256" key="11">
    <source>
        <dbReference type="ARBA" id="ARBA00023004"/>
    </source>
</evidence>
<evidence type="ECO:0000256" key="5">
    <source>
        <dbReference type="ARBA" id="ARBA00022485"/>
    </source>
</evidence>
<keyword evidence="20" id="KW-1185">Reference proteome</keyword>
<feature type="domain" description="Radical SAM core" evidence="18">
    <location>
        <begin position="43"/>
        <end position="272"/>
    </location>
</feature>
<dbReference type="InterPro" id="IPR006638">
    <property type="entry name" value="Elp3/MiaA/NifB-like_rSAM"/>
</dbReference>
<dbReference type="HAMAP" id="MF_01694">
    <property type="entry name" value="BioB"/>
    <property type="match status" value="1"/>
</dbReference>
<dbReference type="EMBL" id="CP060634">
    <property type="protein sequence ID" value="QNM04449.1"/>
    <property type="molecule type" value="Genomic_DNA"/>
</dbReference>
<feature type="binding site" evidence="16 17">
    <location>
        <position position="137"/>
    </location>
    <ligand>
        <name>[2Fe-2S] cluster</name>
        <dbReference type="ChEBI" id="CHEBI:190135"/>
    </ligand>
</feature>
<comment type="cofactor">
    <cofactor evidence="17">
        <name>[2Fe-2S] cluster</name>
        <dbReference type="ChEBI" id="CHEBI:190135"/>
    </cofactor>
    <text evidence="17">Binds 1 [2Fe-2S] cluster. The cluster is coordinated with 3 cysteines and 1 arginine.</text>
</comment>
<evidence type="ECO:0000256" key="8">
    <source>
        <dbReference type="ARBA" id="ARBA00022714"/>
    </source>
</evidence>
<evidence type="ECO:0000256" key="2">
    <source>
        <dbReference type="ARBA" id="ARBA00010765"/>
    </source>
</evidence>
<feature type="binding site" evidence="16 17">
    <location>
        <position position="267"/>
    </location>
    <ligand>
        <name>[2Fe-2S] cluster</name>
        <dbReference type="ChEBI" id="CHEBI:190135"/>
    </ligand>
</feature>
<dbReference type="GO" id="GO:0051537">
    <property type="term" value="F:2 iron, 2 sulfur cluster binding"/>
    <property type="evidence" value="ECO:0007669"/>
    <property type="project" value="UniProtKB-KW"/>
</dbReference>
<dbReference type="PROSITE" id="PS51918">
    <property type="entry name" value="RADICAL_SAM"/>
    <property type="match status" value="1"/>
</dbReference>
<dbReference type="PANTHER" id="PTHR22976:SF2">
    <property type="entry name" value="BIOTIN SYNTHASE, MITOCHONDRIAL"/>
    <property type="match status" value="1"/>
</dbReference>
<dbReference type="GO" id="GO:0005506">
    <property type="term" value="F:iron ion binding"/>
    <property type="evidence" value="ECO:0007669"/>
    <property type="project" value="UniProtKB-UniRule"/>
</dbReference>
<proteinExistence type="inferred from homology"/>
<sequence length="322" mass="36017">MDIQTIKNRVLRKEWIGKAEAIWLAEQELEELCEAADEIRNFFCGNSFDICAIINGKSGRCTEDCKYCAQSAFYHTWADEYSLLSTEEIASQAEYNAQKGVLRYSIVTSGRCLSDKEVDRMCESIREIKRRTGLSVCVSFGLLNESQYRKLKEAGAERVHNNLESSRAYFPEVCTTHTYDDKIDAIRAAQAAGLSVCSGGIMGLGESMEDRIDMVLTIRKLGVHSIPLNILNPIPGTPYEQNQRLTEEEVRKITAIFRFLAPDASIRLAGGRGLLEDKGRSCFQSGANAAISGDMLTTVGITISQDLQMIRELGYVPRLWNR</sequence>
<feature type="binding site" evidence="16 17">
    <location>
        <position position="65"/>
    </location>
    <ligand>
        <name>[4Fe-4S] cluster</name>
        <dbReference type="ChEBI" id="CHEBI:49883"/>
        <note>4Fe-4S-S-AdoMet</note>
    </ligand>
</feature>
<evidence type="ECO:0000256" key="1">
    <source>
        <dbReference type="ARBA" id="ARBA00004942"/>
    </source>
</evidence>
<evidence type="ECO:0000256" key="16">
    <source>
        <dbReference type="HAMAP-Rule" id="MF_01694"/>
    </source>
</evidence>
<dbReference type="Pfam" id="PF04055">
    <property type="entry name" value="Radical_SAM"/>
    <property type="match status" value="1"/>
</dbReference>
<evidence type="ECO:0000256" key="15">
    <source>
        <dbReference type="ARBA" id="ARBA00070199"/>
    </source>
</evidence>
<dbReference type="InterPro" id="IPR002684">
    <property type="entry name" value="Biotin_synth/BioAB"/>
</dbReference>
<dbReference type="SFLD" id="SFLDS00029">
    <property type="entry name" value="Radical_SAM"/>
    <property type="match status" value="1"/>
</dbReference>
<dbReference type="SFLD" id="SFLDG01060">
    <property type="entry name" value="BATS_domain_containing"/>
    <property type="match status" value="1"/>
</dbReference>
<dbReference type="Pfam" id="PF06968">
    <property type="entry name" value="BATS"/>
    <property type="match status" value="1"/>
</dbReference>
<keyword evidence="12 16" id="KW-0411">Iron-sulfur</keyword>
<dbReference type="InterPro" id="IPR058240">
    <property type="entry name" value="rSAM_sf"/>
</dbReference>
<keyword evidence="9 16" id="KW-0479">Metal-binding</keyword>
<comment type="similarity">
    <text evidence="2 16">Belongs to the radical SAM superfamily. Biotin synthase family.</text>
</comment>
<keyword evidence="10 16" id="KW-0093">Biotin biosynthesis</keyword>
<evidence type="ECO:0000256" key="17">
    <source>
        <dbReference type="PIRSR" id="PIRSR001619-1"/>
    </source>
</evidence>
<organism evidence="19 20">
    <name type="scientific">Qiania dongpingensis</name>
    <dbReference type="NCBI Taxonomy" id="2763669"/>
    <lineage>
        <taxon>Bacteria</taxon>
        <taxon>Bacillati</taxon>
        <taxon>Bacillota</taxon>
        <taxon>Clostridia</taxon>
        <taxon>Lachnospirales</taxon>
        <taxon>Lachnospiraceae</taxon>
        <taxon>Qiania</taxon>
    </lineage>
</organism>
<dbReference type="Proteomes" id="UP000515823">
    <property type="component" value="Chromosome"/>
</dbReference>
<evidence type="ECO:0000313" key="20">
    <source>
        <dbReference type="Proteomes" id="UP000515823"/>
    </source>
</evidence>
<evidence type="ECO:0000256" key="7">
    <source>
        <dbReference type="ARBA" id="ARBA00022691"/>
    </source>
</evidence>
<evidence type="ECO:0000256" key="14">
    <source>
        <dbReference type="ARBA" id="ARBA00057568"/>
    </source>
</evidence>
<evidence type="ECO:0000313" key="19">
    <source>
        <dbReference type="EMBL" id="QNM04449.1"/>
    </source>
</evidence>
<dbReference type="RefSeq" id="WP_249300829.1">
    <property type="nucleotide sequence ID" value="NZ_CP060634.1"/>
</dbReference>